<dbReference type="PROSITE" id="PS01071">
    <property type="entry name" value="GRPE"/>
    <property type="match status" value="1"/>
</dbReference>
<accession>A0A154ML02</accession>
<evidence type="ECO:0000256" key="4">
    <source>
        <dbReference type="ARBA" id="ARBA00022490"/>
    </source>
</evidence>
<evidence type="ECO:0000256" key="13">
    <source>
        <dbReference type="SAM" id="Coils"/>
    </source>
</evidence>
<evidence type="ECO:0000256" key="5">
    <source>
        <dbReference type="ARBA" id="ARBA00023016"/>
    </source>
</evidence>
<dbReference type="Proteomes" id="UP000076321">
    <property type="component" value="Unassembled WGS sequence"/>
</dbReference>
<gene>
    <name evidence="10" type="primary">grpE</name>
    <name evidence="16" type="ORF">ATP06_0233225</name>
    <name evidence="15" type="ORF">AVL48_02365</name>
</gene>
<keyword evidence="13" id="KW-0175">Coiled coil</keyword>
<evidence type="ECO:0000256" key="10">
    <source>
        <dbReference type="HAMAP-Rule" id="MF_01151"/>
    </source>
</evidence>
<dbReference type="GO" id="GO:0051082">
    <property type="term" value="F:unfolded protein binding"/>
    <property type="evidence" value="ECO:0007669"/>
    <property type="project" value="TreeGrafter"/>
</dbReference>
<dbReference type="Pfam" id="PF01025">
    <property type="entry name" value="GrpE"/>
    <property type="match status" value="1"/>
</dbReference>
<dbReference type="OrthoDB" id="5191115at2"/>
<dbReference type="GO" id="GO:0042803">
    <property type="term" value="F:protein homodimerization activity"/>
    <property type="evidence" value="ECO:0007669"/>
    <property type="project" value="InterPro"/>
</dbReference>
<feature type="compositionally biased region" description="Basic and acidic residues" evidence="14">
    <location>
        <begin position="1"/>
        <end position="26"/>
    </location>
</feature>
<dbReference type="InterPro" id="IPR000740">
    <property type="entry name" value="GrpE"/>
</dbReference>
<evidence type="ECO:0000256" key="1">
    <source>
        <dbReference type="ARBA" id="ARBA00004496"/>
    </source>
</evidence>
<dbReference type="AlphaFoldDB" id="A0A154ML02"/>
<dbReference type="Proteomes" id="UP000186883">
    <property type="component" value="Unassembled WGS sequence"/>
</dbReference>
<name>A0A154ML02_9PSEU</name>
<evidence type="ECO:0000256" key="14">
    <source>
        <dbReference type="SAM" id="MobiDB-lite"/>
    </source>
</evidence>
<evidence type="ECO:0000256" key="2">
    <source>
        <dbReference type="ARBA" id="ARBA00009054"/>
    </source>
</evidence>
<sequence>MTERYDETEGRGPDDPVVVRDRRRVDPATGEIRQAAPAAEPQDGPKHAAPTEEPAEPTPSAATHAGPGLGDSIVDDSVSVATGLEKELAERTADLQRLQAEYANYRKRVDRDREQVVAGAKASVVGDLLPLLDDLERAEQHGDLTGAFKAVGEKLVASLQRSGLEPFGAEGEAFDPSVHEAVQHSTSPDVAGPTVTTVMRRGYRFGDRVLRAALVGVTDHEPGAAPAAAPAPEAQATPVDPPVGGELPLDGELFDENNR</sequence>
<evidence type="ECO:0000256" key="11">
    <source>
        <dbReference type="RuleBase" id="RU000639"/>
    </source>
</evidence>
<dbReference type="SUPFAM" id="SSF58014">
    <property type="entry name" value="Coiled-coil domain of nucleotide exchange factor GrpE"/>
    <property type="match status" value="1"/>
</dbReference>
<dbReference type="HAMAP" id="MF_01151">
    <property type="entry name" value="GrpE"/>
    <property type="match status" value="1"/>
</dbReference>
<dbReference type="GO" id="GO:0000774">
    <property type="term" value="F:adenyl-nucleotide exchange factor activity"/>
    <property type="evidence" value="ECO:0007669"/>
    <property type="project" value="InterPro"/>
</dbReference>
<reference evidence="16 18" key="2">
    <citation type="submission" date="2016-11" db="EMBL/GenBank/DDBJ databases">
        <title>Genome sequencing of Amycolatopsis regifaucium.</title>
        <authorList>
            <person name="Mayilraj S."/>
            <person name="Kaur N."/>
        </authorList>
    </citation>
    <scope>NUCLEOTIDE SEQUENCE [LARGE SCALE GENOMIC DNA]</scope>
    <source>
        <strain evidence="16 18">GY080</strain>
    </source>
</reference>
<feature type="region of interest" description="Disordered" evidence="14">
    <location>
        <begin position="221"/>
        <end position="259"/>
    </location>
</feature>
<feature type="region of interest" description="Disordered" evidence="14">
    <location>
        <begin position="1"/>
        <end position="76"/>
    </location>
</feature>
<evidence type="ECO:0000313" key="16">
    <source>
        <dbReference type="EMBL" id="OKA04088.1"/>
    </source>
</evidence>
<dbReference type="CDD" id="cd00446">
    <property type="entry name" value="GrpE"/>
    <property type="match status" value="1"/>
</dbReference>
<dbReference type="GO" id="GO:0006457">
    <property type="term" value="P:protein folding"/>
    <property type="evidence" value="ECO:0007669"/>
    <property type="project" value="InterPro"/>
</dbReference>
<feature type="compositionally biased region" description="Low complexity" evidence="14">
    <location>
        <begin position="51"/>
        <end position="65"/>
    </location>
</feature>
<keyword evidence="6 10" id="KW-0143">Chaperone</keyword>
<keyword evidence="4 10" id="KW-0963">Cytoplasm</keyword>
<evidence type="ECO:0000313" key="17">
    <source>
        <dbReference type="Proteomes" id="UP000076321"/>
    </source>
</evidence>
<dbReference type="SUPFAM" id="SSF51064">
    <property type="entry name" value="Head domain of nucleotide exchange factor GrpE"/>
    <property type="match status" value="1"/>
</dbReference>
<keyword evidence="18" id="KW-1185">Reference proteome</keyword>
<evidence type="ECO:0000256" key="9">
    <source>
        <dbReference type="ARBA" id="ARBA00076414"/>
    </source>
</evidence>
<dbReference type="InterPro" id="IPR013805">
    <property type="entry name" value="GrpE_CC"/>
</dbReference>
<dbReference type="NCBIfam" id="NF010761">
    <property type="entry name" value="PRK14164.1"/>
    <property type="match status" value="1"/>
</dbReference>
<comment type="caution">
    <text evidence="15">The sequence shown here is derived from an EMBL/GenBank/DDBJ whole genome shotgun (WGS) entry which is preliminary data.</text>
</comment>
<dbReference type="FunFam" id="2.30.22.10:FF:000001">
    <property type="entry name" value="Protein GrpE"/>
    <property type="match status" value="1"/>
</dbReference>
<dbReference type="Gene3D" id="3.90.20.20">
    <property type="match status" value="1"/>
</dbReference>
<dbReference type="Gene3D" id="2.30.22.10">
    <property type="entry name" value="Head domain of nucleotide exchange factor GrpE"/>
    <property type="match status" value="1"/>
</dbReference>
<comment type="subcellular location">
    <subcellularLocation>
        <location evidence="1 10">Cytoplasm</location>
    </subcellularLocation>
</comment>
<evidence type="ECO:0000313" key="18">
    <source>
        <dbReference type="Proteomes" id="UP000186883"/>
    </source>
</evidence>
<proteinExistence type="inferred from homology"/>
<evidence type="ECO:0000256" key="6">
    <source>
        <dbReference type="ARBA" id="ARBA00023186"/>
    </source>
</evidence>
<evidence type="ECO:0000256" key="3">
    <source>
        <dbReference type="ARBA" id="ARBA00011738"/>
    </source>
</evidence>
<keyword evidence="5 10" id="KW-0346">Stress response</keyword>
<comment type="similarity">
    <text evidence="2 10 12">Belongs to the GrpE family.</text>
</comment>
<dbReference type="InterPro" id="IPR009012">
    <property type="entry name" value="GrpE_head"/>
</dbReference>
<dbReference type="EMBL" id="LQCI01000012">
    <property type="protein sequence ID" value="KZB85064.1"/>
    <property type="molecule type" value="Genomic_DNA"/>
</dbReference>
<protein>
    <recommendedName>
        <fullName evidence="8 10">Protein GrpE</fullName>
    </recommendedName>
    <alternativeName>
        <fullName evidence="9 10">HSP-70 cofactor</fullName>
    </alternativeName>
</protein>
<organism evidence="15 17">
    <name type="scientific">Amycolatopsis regifaucium</name>
    <dbReference type="NCBI Taxonomy" id="546365"/>
    <lineage>
        <taxon>Bacteria</taxon>
        <taxon>Bacillati</taxon>
        <taxon>Actinomycetota</taxon>
        <taxon>Actinomycetes</taxon>
        <taxon>Pseudonocardiales</taxon>
        <taxon>Pseudonocardiaceae</taxon>
        <taxon>Amycolatopsis</taxon>
    </lineage>
</organism>
<evidence type="ECO:0000256" key="8">
    <source>
        <dbReference type="ARBA" id="ARBA00072274"/>
    </source>
</evidence>
<dbReference type="PANTHER" id="PTHR21237:SF23">
    <property type="entry name" value="GRPE PROTEIN HOMOLOG, MITOCHONDRIAL"/>
    <property type="match status" value="1"/>
</dbReference>
<evidence type="ECO:0000313" key="15">
    <source>
        <dbReference type="EMBL" id="KZB85064.1"/>
    </source>
</evidence>
<evidence type="ECO:0000256" key="12">
    <source>
        <dbReference type="RuleBase" id="RU004478"/>
    </source>
</evidence>
<dbReference type="PANTHER" id="PTHR21237">
    <property type="entry name" value="GRPE PROTEIN"/>
    <property type="match status" value="1"/>
</dbReference>
<evidence type="ECO:0000256" key="7">
    <source>
        <dbReference type="ARBA" id="ARBA00053401"/>
    </source>
</evidence>
<dbReference type="PRINTS" id="PR00773">
    <property type="entry name" value="GRPEPROTEIN"/>
</dbReference>
<dbReference type="EMBL" id="LOBU02000024">
    <property type="protein sequence ID" value="OKA04088.1"/>
    <property type="molecule type" value="Genomic_DNA"/>
</dbReference>
<feature type="compositionally biased region" description="Low complexity" evidence="14">
    <location>
        <begin position="223"/>
        <end position="238"/>
    </location>
</feature>
<reference evidence="15 17" key="1">
    <citation type="submission" date="2015-12" db="EMBL/GenBank/DDBJ databases">
        <title>Amycolatopsis regifaucium genome sequencing and assembly.</title>
        <authorList>
            <person name="Mayilraj S."/>
        </authorList>
    </citation>
    <scope>NUCLEOTIDE SEQUENCE [LARGE SCALE GENOMIC DNA]</scope>
    <source>
        <strain evidence="15 17">GY080</strain>
    </source>
</reference>
<feature type="coiled-coil region" evidence="13">
    <location>
        <begin position="81"/>
        <end position="115"/>
    </location>
</feature>
<dbReference type="GO" id="GO:0051087">
    <property type="term" value="F:protein-folding chaperone binding"/>
    <property type="evidence" value="ECO:0007669"/>
    <property type="project" value="InterPro"/>
</dbReference>
<comment type="function">
    <text evidence="7 10 11">Participates actively in the response to hyperosmotic and heat shock by preventing the aggregation of stress-denatured proteins, in association with DnaK and GrpE. It is the nucleotide exchange factor for DnaK and may function as a thermosensor. Unfolded proteins bind initially to DnaJ; upon interaction with the DnaJ-bound protein, DnaK hydrolyzes its bound ATP, resulting in the formation of a stable complex. GrpE releases ADP from DnaK; ATP binding to DnaK triggers the release of the substrate protein, thus completing the reaction cycle. Several rounds of ATP-dependent interactions between DnaJ, DnaK and GrpE are required for fully efficient folding.</text>
</comment>
<comment type="subunit">
    <text evidence="3 10">Homodimer.</text>
</comment>
<dbReference type="GO" id="GO:0005737">
    <property type="term" value="C:cytoplasm"/>
    <property type="evidence" value="ECO:0007669"/>
    <property type="project" value="UniProtKB-SubCell"/>
</dbReference>
<dbReference type="RefSeq" id="WP_061981805.1">
    <property type="nucleotide sequence ID" value="NZ_FOPQ01000007.1"/>
</dbReference>